<proteinExistence type="predicted"/>
<accession>A0A7V5UFH3</accession>
<feature type="coiled-coil region" evidence="1">
    <location>
        <begin position="38"/>
        <end position="72"/>
    </location>
</feature>
<dbReference type="EMBL" id="DROD01000611">
    <property type="protein sequence ID" value="HHJ53442.1"/>
    <property type="molecule type" value="Genomic_DNA"/>
</dbReference>
<evidence type="ECO:0008006" key="3">
    <source>
        <dbReference type="Google" id="ProtNLM"/>
    </source>
</evidence>
<evidence type="ECO:0000256" key="1">
    <source>
        <dbReference type="SAM" id="Coils"/>
    </source>
</evidence>
<dbReference type="Proteomes" id="UP000886124">
    <property type="component" value="Unassembled WGS sequence"/>
</dbReference>
<name>A0A7V5UFH3_CALAY</name>
<dbReference type="Pfam" id="PF04977">
    <property type="entry name" value="DivIC"/>
    <property type="match status" value="1"/>
</dbReference>
<reference evidence="2" key="1">
    <citation type="journal article" date="2020" name="mSystems">
        <title>Genome- and Community-Level Interaction Insights into Carbon Utilization and Element Cycling Functions of Hydrothermarchaeota in Hydrothermal Sediment.</title>
        <authorList>
            <person name="Zhou Z."/>
            <person name="Liu Y."/>
            <person name="Xu W."/>
            <person name="Pan J."/>
            <person name="Luo Z.H."/>
            <person name="Li M."/>
        </authorList>
    </citation>
    <scope>NUCLEOTIDE SEQUENCE [LARGE SCALE GENOMIC DNA]</scope>
    <source>
        <strain evidence="2">HyVt-527</strain>
    </source>
</reference>
<organism evidence="2">
    <name type="scientific">Caldithrix abyssi</name>
    <dbReference type="NCBI Taxonomy" id="187145"/>
    <lineage>
        <taxon>Bacteria</taxon>
        <taxon>Pseudomonadati</taxon>
        <taxon>Calditrichota</taxon>
        <taxon>Calditrichia</taxon>
        <taxon>Calditrichales</taxon>
        <taxon>Calditrichaceae</taxon>
        <taxon>Caldithrix</taxon>
    </lineage>
</organism>
<protein>
    <recommendedName>
        <fullName evidence="3">Septum formation initiator family protein</fullName>
    </recommendedName>
</protein>
<sequence length="130" mass="15363">MNKKKKQPGNFKRKATALSILAAILLFAFLKMYQAFSVDLLMKEIHDLEQQRRALLSRSEQLQAEVDRLKNINRITRLAKERRNLVTNTDKVFYLALDDYQKLKKIKNRFAQRNEQKRRELNLAGVQTSK</sequence>
<evidence type="ECO:0000313" key="2">
    <source>
        <dbReference type="EMBL" id="HHJ53442.1"/>
    </source>
</evidence>
<gene>
    <name evidence="2" type="ORF">ENJ89_09635</name>
</gene>
<comment type="caution">
    <text evidence="2">The sequence shown here is derived from an EMBL/GenBank/DDBJ whole genome shotgun (WGS) entry which is preliminary data.</text>
</comment>
<dbReference type="AlphaFoldDB" id="A0A7V5UFH3"/>
<keyword evidence="1" id="KW-0175">Coiled coil</keyword>
<dbReference type="InterPro" id="IPR007060">
    <property type="entry name" value="FtsL/DivIC"/>
</dbReference>